<dbReference type="Proteomes" id="UP001443914">
    <property type="component" value="Unassembled WGS sequence"/>
</dbReference>
<dbReference type="EMBL" id="JBDFQZ010000009">
    <property type="protein sequence ID" value="KAK9688676.1"/>
    <property type="molecule type" value="Genomic_DNA"/>
</dbReference>
<comment type="caution">
    <text evidence="1">The sequence shown here is derived from an EMBL/GenBank/DDBJ whole genome shotgun (WGS) entry which is preliminary data.</text>
</comment>
<accession>A0AAW1IG90</accession>
<organism evidence="1 2">
    <name type="scientific">Saponaria officinalis</name>
    <name type="common">Common soapwort</name>
    <name type="synonym">Lychnis saponaria</name>
    <dbReference type="NCBI Taxonomy" id="3572"/>
    <lineage>
        <taxon>Eukaryota</taxon>
        <taxon>Viridiplantae</taxon>
        <taxon>Streptophyta</taxon>
        <taxon>Embryophyta</taxon>
        <taxon>Tracheophyta</taxon>
        <taxon>Spermatophyta</taxon>
        <taxon>Magnoliopsida</taxon>
        <taxon>eudicotyledons</taxon>
        <taxon>Gunneridae</taxon>
        <taxon>Pentapetalae</taxon>
        <taxon>Caryophyllales</taxon>
        <taxon>Caryophyllaceae</taxon>
        <taxon>Caryophylleae</taxon>
        <taxon>Saponaria</taxon>
    </lineage>
</organism>
<name>A0AAW1IG90_SAPOF</name>
<keyword evidence="2" id="KW-1185">Reference proteome</keyword>
<proteinExistence type="predicted"/>
<reference evidence="1" key="1">
    <citation type="submission" date="2024-03" db="EMBL/GenBank/DDBJ databases">
        <title>WGS assembly of Saponaria officinalis var. Norfolk2.</title>
        <authorList>
            <person name="Jenkins J."/>
            <person name="Shu S."/>
            <person name="Grimwood J."/>
            <person name="Barry K."/>
            <person name="Goodstein D."/>
            <person name="Schmutz J."/>
            <person name="Leebens-Mack J."/>
            <person name="Osbourn A."/>
        </authorList>
    </citation>
    <scope>NUCLEOTIDE SEQUENCE [LARGE SCALE GENOMIC DNA]</scope>
    <source>
        <strain evidence="1">JIC</strain>
    </source>
</reference>
<gene>
    <name evidence="1" type="ORF">RND81_09G002800</name>
</gene>
<evidence type="ECO:0000313" key="2">
    <source>
        <dbReference type="Proteomes" id="UP001443914"/>
    </source>
</evidence>
<evidence type="ECO:0000313" key="1">
    <source>
        <dbReference type="EMBL" id="KAK9688676.1"/>
    </source>
</evidence>
<dbReference type="AlphaFoldDB" id="A0AAW1IG90"/>
<sequence>MNLHITLVMNIHSLIYAGHMKSVSHLQCCIIIHPNHHYYQHNPKRQLALFNTKNQRKPTITKKEVKTTTVLKCITRPILQTQFQTHTLTIIPITKKFLIIQNRKSRMQAQYRPNQE</sequence>
<protein>
    <submittedName>
        <fullName evidence="1">Uncharacterized protein</fullName>
    </submittedName>
</protein>